<comment type="similarity">
    <text evidence="1">Belongs to the SWI5/SAE3 family.</text>
</comment>
<dbReference type="Gene3D" id="1.20.5.170">
    <property type="match status" value="1"/>
</dbReference>
<gene>
    <name evidence="5" type="ORF">FB567DRAFT_355481</name>
</gene>
<keyword evidence="6" id="KW-1185">Reference proteome</keyword>
<protein>
    <submittedName>
        <fullName evidence="5">Swi5-domain-containing protein</fullName>
    </submittedName>
</protein>
<evidence type="ECO:0000313" key="5">
    <source>
        <dbReference type="EMBL" id="KAH7087844.1"/>
    </source>
</evidence>
<feature type="compositionally biased region" description="Low complexity" evidence="4">
    <location>
        <begin position="316"/>
        <end position="337"/>
    </location>
</feature>
<evidence type="ECO:0000256" key="3">
    <source>
        <dbReference type="ARBA" id="ARBA00023204"/>
    </source>
</evidence>
<dbReference type="Pfam" id="PF07061">
    <property type="entry name" value="Swi5"/>
    <property type="match status" value="1"/>
</dbReference>
<dbReference type="OrthoDB" id="255837at2759"/>
<evidence type="ECO:0000256" key="2">
    <source>
        <dbReference type="ARBA" id="ARBA00022763"/>
    </source>
</evidence>
<name>A0A8K0R642_9PLEO</name>
<dbReference type="InterPro" id="IPR010760">
    <property type="entry name" value="DNA-repair_Swi5"/>
</dbReference>
<feature type="compositionally biased region" description="Polar residues" evidence="4">
    <location>
        <begin position="82"/>
        <end position="98"/>
    </location>
</feature>
<feature type="compositionally biased region" description="Basic and acidic residues" evidence="4">
    <location>
        <begin position="51"/>
        <end position="68"/>
    </location>
</feature>
<evidence type="ECO:0000256" key="1">
    <source>
        <dbReference type="ARBA" id="ARBA00008060"/>
    </source>
</evidence>
<keyword evidence="3" id="KW-0234">DNA repair</keyword>
<dbReference type="Proteomes" id="UP000813461">
    <property type="component" value="Unassembled WGS sequence"/>
</dbReference>
<keyword evidence="2" id="KW-0227">DNA damage</keyword>
<dbReference type="GO" id="GO:0010772">
    <property type="term" value="P:meiotic DNA recombinase assembly involved in reciprocal meiotic recombination"/>
    <property type="evidence" value="ECO:0007669"/>
    <property type="project" value="TreeGrafter"/>
</dbReference>
<evidence type="ECO:0000256" key="4">
    <source>
        <dbReference type="SAM" id="MobiDB-lite"/>
    </source>
</evidence>
<sequence length="458" mass="49098">MAAGEERREVPDSEDEPMTSSPISVSDGAADKLFAAAPVPLQDAQHALQEAARHHQANAEHPDGRTDGLDADQEIASVDVDATNSAQTDVHPSTAASRNHQEHEACSDQADFASVGALSNDRPDVDDIVSSANAIAMSMEQHDRQKATHDVIEGPEHDATPAIDPNADDRGALPAREQQADFEPQDIALDLTARDPCAKLKHETSHTFDTKQVQYSTGSPVLDALDSSGIKLVEQKQEDLTRSNSTSHDTNNTDHDAGTRSSRSGNETAFIDHGMNDKETSVAKSSMTRGSDDVMSDECTHNSRQLVEHAVQEENSTPTSTAIASEASPASTEPATSRTDAEHHKSISSQEPLVAKTPQEITLAELKAQKAALLASLATLPAIQILMEESAETIDGDDEPTESEIVAAANKIVKDHIKLLHEYNELKDVGQGLMGLIADQRGVRIVEVQEEFGVDAND</sequence>
<evidence type="ECO:0000313" key="6">
    <source>
        <dbReference type="Proteomes" id="UP000813461"/>
    </source>
</evidence>
<dbReference type="GO" id="GO:0000709">
    <property type="term" value="P:meiotic joint molecule formation"/>
    <property type="evidence" value="ECO:0007669"/>
    <property type="project" value="TreeGrafter"/>
</dbReference>
<dbReference type="GO" id="GO:0034974">
    <property type="term" value="C:Swi5-Swi2 complex"/>
    <property type="evidence" value="ECO:0007669"/>
    <property type="project" value="TreeGrafter"/>
</dbReference>
<feature type="compositionally biased region" description="Basic and acidic residues" evidence="4">
    <location>
        <begin position="1"/>
        <end position="11"/>
    </location>
</feature>
<dbReference type="EMBL" id="JAGMVJ010000009">
    <property type="protein sequence ID" value="KAH7087844.1"/>
    <property type="molecule type" value="Genomic_DNA"/>
</dbReference>
<feature type="region of interest" description="Disordered" evidence="4">
    <location>
        <begin position="153"/>
        <end position="185"/>
    </location>
</feature>
<proteinExistence type="inferred from homology"/>
<feature type="compositionally biased region" description="Basic and acidic residues" evidence="4">
    <location>
        <begin position="298"/>
        <end position="312"/>
    </location>
</feature>
<organism evidence="5 6">
    <name type="scientific">Paraphoma chrysanthemicola</name>
    <dbReference type="NCBI Taxonomy" id="798071"/>
    <lineage>
        <taxon>Eukaryota</taxon>
        <taxon>Fungi</taxon>
        <taxon>Dikarya</taxon>
        <taxon>Ascomycota</taxon>
        <taxon>Pezizomycotina</taxon>
        <taxon>Dothideomycetes</taxon>
        <taxon>Pleosporomycetidae</taxon>
        <taxon>Pleosporales</taxon>
        <taxon>Pleosporineae</taxon>
        <taxon>Phaeosphaeriaceae</taxon>
        <taxon>Paraphoma</taxon>
    </lineage>
</organism>
<dbReference type="GO" id="GO:0032798">
    <property type="term" value="C:Swi5-Sfr1 complex"/>
    <property type="evidence" value="ECO:0007669"/>
    <property type="project" value="TreeGrafter"/>
</dbReference>
<reference evidence="5" key="1">
    <citation type="journal article" date="2021" name="Nat. Commun.">
        <title>Genetic determinants of endophytism in the Arabidopsis root mycobiome.</title>
        <authorList>
            <person name="Mesny F."/>
            <person name="Miyauchi S."/>
            <person name="Thiergart T."/>
            <person name="Pickel B."/>
            <person name="Atanasova L."/>
            <person name="Karlsson M."/>
            <person name="Huettel B."/>
            <person name="Barry K.W."/>
            <person name="Haridas S."/>
            <person name="Chen C."/>
            <person name="Bauer D."/>
            <person name="Andreopoulos W."/>
            <person name="Pangilinan J."/>
            <person name="LaButti K."/>
            <person name="Riley R."/>
            <person name="Lipzen A."/>
            <person name="Clum A."/>
            <person name="Drula E."/>
            <person name="Henrissat B."/>
            <person name="Kohler A."/>
            <person name="Grigoriev I.V."/>
            <person name="Martin F.M."/>
            <person name="Hacquard S."/>
        </authorList>
    </citation>
    <scope>NUCLEOTIDE SEQUENCE</scope>
    <source>
        <strain evidence="5">MPI-SDFR-AT-0120</strain>
    </source>
</reference>
<dbReference type="PANTHER" id="PTHR28529">
    <property type="entry name" value="DNA REPAIR PROTEIN SWI5 HOMOLOG"/>
    <property type="match status" value="1"/>
</dbReference>
<accession>A0A8K0R642</accession>
<dbReference type="AlphaFoldDB" id="A0A8K0R642"/>
<feature type="region of interest" description="Disordered" evidence="4">
    <location>
        <begin position="1"/>
        <end position="124"/>
    </location>
</feature>
<comment type="caution">
    <text evidence="5">The sequence shown here is derived from an EMBL/GenBank/DDBJ whole genome shotgun (WGS) entry which is preliminary data.</text>
</comment>
<feature type="region of interest" description="Disordered" evidence="4">
    <location>
        <begin position="228"/>
        <end position="353"/>
    </location>
</feature>
<dbReference type="PANTHER" id="PTHR28529:SF2">
    <property type="entry name" value="DNA REPAIR PROTEIN SWI5 HOMOLOG"/>
    <property type="match status" value="1"/>
</dbReference>